<evidence type="ECO:0000256" key="6">
    <source>
        <dbReference type="ARBA" id="ARBA00023136"/>
    </source>
</evidence>
<proteinExistence type="predicted"/>
<keyword evidence="4" id="KW-0970">Cilium biogenesis/degradation</keyword>
<dbReference type="PANTHER" id="PTHR34341:SF1">
    <property type="entry name" value="TRANSMEMBRANE PROTEIN 107"/>
    <property type="match status" value="1"/>
</dbReference>
<keyword evidence="9" id="KW-1185">Reference proteome</keyword>
<dbReference type="EMBL" id="VSWD01000004">
    <property type="protein sequence ID" value="KAK3104869.1"/>
    <property type="molecule type" value="Genomic_DNA"/>
</dbReference>
<keyword evidence="6 7" id="KW-0472">Membrane</keyword>
<comment type="caution">
    <text evidence="8">The sequence shown here is derived from an EMBL/GenBank/DDBJ whole genome shotgun (WGS) entry which is preliminary data.</text>
</comment>
<dbReference type="Pfam" id="PF14995">
    <property type="entry name" value="TMEM107"/>
    <property type="match status" value="1"/>
</dbReference>
<dbReference type="GO" id="GO:1905515">
    <property type="term" value="P:non-motile cilium assembly"/>
    <property type="evidence" value="ECO:0007669"/>
    <property type="project" value="TreeGrafter"/>
</dbReference>
<keyword evidence="5 7" id="KW-1133">Transmembrane helix</keyword>
<evidence type="ECO:0000256" key="2">
    <source>
        <dbReference type="ARBA" id="ARBA00015652"/>
    </source>
</evidence>
<dbReference type="Proteomes" id="UP001186944">
    <property type="component" value="Unassembled WGS sequence"/>
</dbReference>
<dbReference type="InterPro" id="IPR029248">
    <property type="entry name" value="TMEM107"/>
</dbReference>
<name>A0AA88YPL8_PINIB</name>
<comment type="subcellular location">
    <subcellularLocation>
        <location evidence="1">Membrane</location>
        <topology evidence="1">Multi-pass membrane protein</topology>
    </subcellularLocation>
</comment>
<evidence type="ECO:0000313" key="9">
    <source>
        <dbReference type="Proteomes" id="UP001186944"/>
    </source>
</evidence>
<dbReference type="GO" id="GO:1904491">
    <property type="term" value="P:protein localization to ciliary transition zone"/>
    <property type="evidence" value="ECO:0007669"/>
    <property type="project" value="TreeGrafter"/>
</dbReference>
<feature type="transmembrane region" description="Helical" evidence="7">
    <location>
        <begin position="7"/>
        <end position="27"/>
    </location>
</feature>
<dbReference type="GO" id="GO:0036038">
    <property type="term" value="C:MKS complex"/>
    <property type="evidence" value="ECO:0007669"/>
    <property type="project" value="TreeGrafter"/>
</dbReference>
<dbReference type="PANTHER" id="PTHR34341">
    <property type="entry name" value="TRANSMEMBRANE PROTEIN 107"/>
    <property type="match status" value="1"/>
</dbReference>
<keyword evidence="3 7" id="KW-0812">Transmembrane</keyword>
<evidence type="ECO:0000256" key="5">
    <source>
        <dbReference type="ARBA" id="ARBA00022989"/>
    </source>
</evidence>
<accession>A0AA88YPL8</accession>
<evidence type="ECO:0000256" key="7">
    <source>
        <dbReference type="SAM" id="Phobius"/>
    </source>
</evidence>
<gene>
    <name evidence="8" type="ORF">FSP39_012063</name>
</gene>
<feature type="transmembrane region" description="Helical" evidence="7">
    <location>
        <begin position="52"/>
        <end position="72"/>
    </location>
</feature>
<dbReference type="AlphaFoldDB" id="A0AA88YPL8"/>
<sequence>MRISGIVPARFLTIVGHIVILIVLFWSKERNVRECLPVRYTQSEYDAKDQQLLIGISVGLGLMLLELIGFIAGVSMFMPFQSMLSTACHMGAVLSLTLFLFEYWPCDDYWFIFGFCSAFPAFTEILLWIGVACFNKGL</sequence>
<feature type="transmembrane region" description="Helical" evidence="7">
    <location>
        <begin position="84"/>
        <end position="104"/>
    </location>
</feature>
<evidence type="ECO:0000256" key="1">
    <source>
        <dbReference type="ARBA" id="ARBA00004141"/>
    </source>
</evidence>
<reference evidence="8" key="1">
    <citation type="submission" date="2019-08" db="EMBL/GenBank/DDBJ databases">
        <title>The improved chromosome-level genome for the pearl oyster Pinctada fucata martensii using PacBio sequencing and Hi-C.</title>
        <authorList>
            <person name="Zheng Z."/>
        </authorList>
    </citation>
    <scope>NUCLEOTIDE SEQUENCE</scope>
    <source>
        <strain evidence="8">ZZ-2019</strain>
        <tissue evidence="8">Adductor muscle</tissue>
    </source>
</reference>
<evidence type="ECO:0000256" key="3">
    <source>
        <dbReference type="ARBA" id="ARBA00022692"/>
    </source>
</evidence>
<dbReference type="GO" id="GO:0016020">
    <property type="term" value="C:membrane"/>
    <property type="evidence" value="ECO:0007669"/>
    <property type="project" value="UniProtKB-SubCell"/>
</dbReference>
<protein>
    <recommendedName>
        <fullName evidence="2">Transmembrane protein 107</fullName>
    </recommendedName>
</protein>
<evidence type="ECO:0000256" key="4">
    <source>
        <dbReference type="ARBA" id="ARBA00022794"/>
    </source>
</evidence>
<organism evidence="8 9">
    <name type="scientific">Pinctada imbricata</name>
    <name type="common">Atlantic pearl-oyster</name>
    <name type="synonym">Pinctada martensii</name>
    <dbReference type="NCBI Taxonomy" id="66713"/>
    <lineage>
        <taxon>Eukaryota</taxon>
        <taxon>Metazoa</taxon>
        <taxon>Spiralia</taxon>
        <taxon>Lophotrochozoa</taxon>
        <taxon>Mollusca</taxon>
        <taxon>Bivalvia</taxon>
        <taxon>Autobranchia</taxon>
        <taxon>Pteriomorphia</taxon>
        <taxon>Pterioida</taxon>
        <taxon>Pterioidea</taxon>
        <taxon>Pteriidae</taxon>
        <taxon>Pinctada</taxon>
    </lineage>
</organism>
<feature type="transmembrane region" description="Helical" evidence="7">
    <location>
        <begin position="110"/>
        <end position="134"/>
    </location>
</feature>
<evidence type="ECO:0000313" key="8">
    <source>
        <dbReference type="EMBL" id="KAK3104869.1"/>
    </source>
</evidence>